<accession>A0A8J2JSP9</accession>
<protein>
    <submittedName>
        <fullName evidence="1">Uncharacterized protein</fullName>
    </submittedName>
</protein>
<reference evidence="1" key="1">
    <citation type="submission" date="2021-06" db="EMBL/GenBank/DDBJ databases">
        <authorList>
            <person name="Hodson N. C."/>
            <person name="Mongue J. A."/>
            <person name="Jaron S. K."/>
        </authorList>
    </citation>
    <scope>NUCLEOTIDE SEQUENCE</scope>
</reference>
<evidence type="ECO:0000313" key="2">
    <source>
        <dbReference type="Proteomes" id="UP000708208"/>
    </source>
</evidence>
<name>A0A8J2JSP9_9HEXA</name>
<organism evidence="1 2">
    <name type="scientific">Allacma fusca</name>
    <dbReference type="NCBI Taxonomy" id="39272"/>
    <lineage>
        <taxon>Eukaryota</taxon>
        <taxon>Metazoa</taxon>
        <taxon>Ecdysozoa</taxon>
        <taxon>Arthropoda</taxon>
        <taxon>Hexapoda</taxon>
        <taxon>Collembola</taxon>
        <taxon>Symphypleona</taxon>
        <taxon>Sminthuridae</taxon>
        <taxon>Allacma</taxon>
    </lineage>
</organism>
<gene>
    <name evidence="1" type="ORF">AFUS01_LOCUS15501</name>
</gene>
<dbReference type="Proteomes" id="UP000708208">
    <property type="component" value="Unassembled WGS sequence"/>
</dbReference>
<sequence>GIGGRGRRGGDRQCLQEKKYFGHNVQRGVGLGREREYIIGGVFGRSRGGIRGLDQNPTILQYGGCVQDEHS</sequence>
<comment type="caution">
    <text evidence="1">The sequence shown here is derived from an EMBL/GenBank/DDBJ whole genome shotgun (WGS) entry which is preliminary data.</text>
</comment>
<proteinExistence type="predicted"/>
<dbReference type="EMBL" id="CAJVCH010137583">
    <property type="protein sequence ID" value="CAG7726593.1"/>
    <property type="molecule type" value="Genomic_DNA"/>
</dbReference>
<feature type="non-terminal residue" evidence="1">
    <location>
        <position position="1"/>
    </location>
</feature>
<keyword evidence="2" id="KW-1185">Reference proteome</keyword>
<evidence type="ECO:0000313" key="1">
    <source>
        <dbReference type="EMBL" id="CAG7726593.1"/>
    </source>
</evidence>
<dbReference type="AlphaFoldDB" id="A0A8J2JSP9"/>